<organism evidence="2 3">
    <name type="scientific">Sphingomonas paeninsulae</name>
    <dbReference type="NCBI Taxonomy" id="2319844"/>
    <lineage>
        <taxon>Bacteria</taxon>
        <taxon>Pseudomonadati</taxon>
        <taxon>Pseudomonadota</taxon>
        <taxon>Alphaproteobacteria</taxon>
        <taxon>Sphingomonadales</taxon>
        <taxon>Sphingomonadaceae</taxon>
        <taxon>Sphingomonas</taxon>
    </lineage>
</organism>
<name>A0A494TJA2_SPHPE</name>
<dbReference type="AlphaFoldDB" id="A0A494TJA2"/>
<accession>A0A494TJA2</accession>
<evidence type="ECO:0000313" key="2">
    <source>
        <dbReference type="EMBL" id="AYJ87432.1"/>
    </source>
</evidence>
<reference evidence="2 3" key="1">
    <citation type="submission" date="2018-09" db="EMBL/GenBank/DDBJ databases">
        <title>Sphingomonas peninsula sp. nov., isolated from fildes peninsula, Antarctic soil.</title>
        <authorList>
            <person name="Yingchao G."/>
        </authorList>
    </citation>
    <scope>NUCLEOTIDE SEQUENCE [LARGE SCALE GENOMIC DNA]</scope>
    <source>
        <strain evidence="2 3">YZ-8</strain>
    </source>
</reference>
<keyword evidence="1" id="KW-0732">Signal</keyword>
<sequence>MIINFSVFGWAAFLLLAGCTSTGSVGLAEGQGQALSSANFVLAKPSIFLSEKSARVSGTVCRKPNRALISPSHVEIDHLRADHSLIDRTLVYLPPLPRRADQRCGNYSGTTSSIVAPDDVIRVCIARGSKACPA</sequence>
<keyword evidence="3" id="KW-1185">Reference proteome</keyword>
<proteinExistence type="predicted"/>
<gene>
    <name evidence="2" type="ORF">D3Y57_17730</name>
</gene>
<protein>
    <recommendedName>
        <fullName evidence="4">Lipoprotein</fullName>
    </recommendedName>
</protein>
<evidence type="ECO:0008006" key="4">
    <source>
        <dbReference type="Google" id="ProtNLM"/>
    </source>
</evidence>
<dbReference type="Proteomes" id="UP000276254">
    <property type="component" value="Chromosome"/>
</dbReference>
<dbReference type="EMBL" id="CP032829">
    <property type="protein sequence ID" value="AYJ87432.1"/>
    <property type="molecule type" value="Genomic_DNA"/>
</dbReference>
<feature type="signal peptide" evidence="1">
    <location>
        <begin position="1"/>
        <end position="17"/>
    </location>
</feature>
<dbReference type="KEGG" id="spha:D3Y57_17730"/>
<evidence type="ECO:0000256" key="1">
    <source>
        <dbReference type="SAM" id="SignalP"/>
    </source>
</evidence>
<feature type="chain" id="PRO_5019813603" description="Lipoprotein" evidence="1">
    <location>
        <begin position="18"/>
        <end position="134"/>
    </location>
</feature>
<evidence type="ECO:0000313" key="3">
    <source>
        <dbReference type="Proteomes" id="UP000276254"/>
    </source>
</evidence>